<sequence>MEGLRSLAQIAPGVFKPGYREAMNQRGRLVPSIAKSIGSILRLSDNLSLRHDLAVASGLESPNLGITTPSNDKNMNAMLHTTLWRIAQKQLYNAPSPKQLNRPQCFLDLDQNGQNQDRDLLLGTSTAGTDHIGDGYHASTDWDLESSLFPDRGSELIEFNRDETGGSNSSMIFGGSHTDRSPAMSELDPTETEKDMGTESVSVFTELSDQRLPNACGIADLADLDTREGGRDMVACYFSGGECSTGIISRNASRFFAELFGSRRGDEMLLEDA</sequence>
<reference evidence="2 3" key="1">
    <citation type="submission" date="2024-07" db="EMBL/GenBank/DDBJ databases">
        <title>Section-level genome sequencing and comparative genomics of Aspergillus sections Usti and Cavernicolus.</title>
        <authorList>
            <consortium name="Lawrence Berkeley National Laboratory"/>
            <person name="Nybo J.L."/>
            <person name="Vesth T.C."/>
            <person name="Theobald S."/>
            <person name="Frisvad J.C."/>
            <person name="Larsen T.O."/>
            <person name="Kjaerboelling I."/>
            <person name="Rothschild-Mancinelli K."/>
            <person name="Lyhne E.K."/>
            <person name="Kogle M.E."/>
            <person name="Barry K."/>
            <person name="Clum A."/>
            <person name="Na H."/>
            <person name="Ledsgaard L."/>
            <person name="Lin J."/>
            <person name="Lipzen A."/>
            <person name="Kuo A."/>
            <person name="Riley R."/>
            <person name="Mondo S."/>
            <person name="Labutti K."/>
            <person name="Haridas S."/>
            <person name="Pangalinan J."/>
            <person name="Salamov A.A."/>
            <person name="Simmons B.A."/>
            <person name="Magnuson J.K."/>
            <person name="Chen J."/>
            <person name="Drula E."/>
            <person name="Henrissat B."/>
            <person name="Wiebenga A."/>
            <person name="Lubbers R.J."/>
            <person name="Gomes A.C."/>
            <person name="Macurrencykelacurrency M.R."/>
            <person name="Stajich J."/>
            <person name="Grigoriev I.V."/>
            <person name="Mortensen U.H."/>
            <person name="De Vries R.P."/>
            <person name="Baker S.E."/>
            <person name="Andersen M.R."/>
        </authorList>
    </citation>
    <scope>NUCLEOTIDE SEQUENCE [LARGE SCALE GENOMIC DNA]</scope>
    <source>
        <strain evidence="2 3">CBS 449.75</strain>
    </source>
</reference>
<comment type="caution">
    <text evidence="2">The sequence shown here is derived from an EMBL/GenBank/DDBJ whole genome shotgun (WGS) entry which is preliminary data.</text>
</comment>
<evidence type="ECO:0000313" key="3">
    <source>
        <dbReference type="Proteomes" id="UP001610432"/>
    </source>
</evidence>
<dbReference type="EMBL" id="JBFXLQ010000016">
    <property type="protein sequence ID" value="KAL2867897.1"/>
    <property type="molecule type" value="Genomic_DNA"/>
</dbReference>
<organism evidence="2 3">
    <name type="scientific">Aspergillus lucknowensis</name>
    <dbReference type="NCBI Taxonomy" id="176173"/>
    <lineage>
        <taxon>Eukaryota</taxon>
        <taxon>Fungi</taxon>
        <taxon>Dikarya</taxon>
        <taxon>Ascomycota</taxon>
        <taxon>Pezizomycotina</taxon>
        <taxon>Eurotiomycetes</taxon>
        <taxon>Eurotiomycetidae</taxon>
        <taxon>Eurotiales</taxon>
        <taxon>Aspergillaceae</taxon>
        <taxon>Aspergillus</taxon>
        <taxon>Aspergillus subgen. Nidulantes</taxon>
    </lineage>
</organism>
<evidence type="ECO:0000313" key="2">
    <source>
        <dbReference type="EMBL" id="KAL2867897.1"/>
    </source>
</evidence>
<dbReference type="Proteomes" id="UP001610432">
    <property type="component" value="Unassembled WGS sequence"/>
</dbReference>
<proteinExistence type="predicted"/>
<gene>
    <name evidence="2" type="ORF">BJX67DRAFT_351559</name>
</gene>
<protein>
    <submittedName>
        <fullName evidence="2">Uncharacterized protein</fullName>
    </submittedName>
</protein>
<feature type="region of interest" description="Disordered" evidence="1">
    <location>
        <begin position="167"/>
        <end position="194"/>
    </location>
</feature>
<keyword evidence="3" id="KW-1185">Reference proteome</keyword>
<accession>A0ABR4LX18</accession>
<dbReference type="RefSeq" id="XP_070886876.1">
    <property type="nucleotide sequence ID" value="XM_071028918.1"/>
</dbReference>
<evidence type="ECO:0000256" key="1">
    <source>
        <dbReference type="SAM" id="MobiDB-lite"/>
    </source>
</evidence>
<name>A0ABR4LX18_9EURO</name>
<dbReference type="GeneID" id="98143990"/>